<dbReference type="Proteomes" id="UP000076858">
    <property type="component" value="Unassembled WGS sequence"/>
</dbReference>
<protein>
    <submittedName>
        <fullName evidence="1">Uncharacterized protein</fullName>
    </submittedName>
</protein>
<dbReference type="AlphaFoldDB" id="A0A164EMZ5"/>
<feature type="non-terminal residue" evidence="1">
    <location>
        <position position="1"/>
    </location>
</feature>
<evidence type="ECO:0000313" key="1">
    <source>
        <dbReference type="EMBL" id="KZR96949.1"/>
    </source>
</evidence>
<gene>
    <name evidence="1" type="ORF">APZ42_008428</name>
</gene>
<proteinExistence type="predicted"/>
<name>A0A164EMZ5_9CRUS</name>
<comment type="caution">
    <text evidence="1">The sequence shown here is derived from an EMBL/GenBank/DDBJ whole genome shotgun (WGS) entry which is preliminary data.</text>
</comment>
<evidence type="ECO:0000313" key="2">
    <source>
        <dbReference type="Proteomes" id="UP000076858"/>
    </source>
</evidence>
<organism evidence="1 2">
    <name type="scientific">Daphnia magna</name>
    <dbReference type="NCBI Taxonomy" id="35525"/>
    <lineage>
        <taxon>Eukaryota</taxon>
        <taxon>Metazoa</taxon>
        <taxon>Ecdysozoa</taxon>
        <taxon>Arthropoda</taxon>
        <taxon>Crustacea</taxon>
        <taxon>Branchiopoda</taxon>
        <taxon>Diplostraca</taxon>
        <taxon>Cladocera</taxon>
        <taxon>Anomopoda</taxon>
        <taxon>Daphniidae</taxon>
        <taxon>Daphnia</taxon>
    </lineage>
</organism>
<sequence length="35" mass="3990">KRIFLDLLCDNSNVSYRVKKADTSARSVSKMLNCL</sequence>
<keyword evidence="2" id="KW-1185">Reference proteome</keyword>
<dbReference type="EMBL" id="LRGB01023134">
    <property type="protein sequence ID" value="KZR96949.1"/>
    <property type="molecule type" value="Genomic_DNA"/>
</dbReference>
<accession>A0A164EMZ5</accession>
<reference evidence="1 2" key="1">
    <citation type="submission" date="2016-03" db="EMBL/GenBank/DDBJ databases">
        <title>EvidentialGene: Evidence-directed Construction of Genes on Genomes.</title>
        <authorList>
            <person name="Gilbert D.G."/>
            <person name="Choi J.-H."/>
            <person name="Mockaitis K."/>
            <person name="Colbourne J."/>
            <person name="Pfrender M."/>
        </authorList>
    </citation>
    <scope>NUCLEOTIDE SEQUENCE [LARGE SCALE GENOMIC DNA]</scope>
    <source>
        <strain evidence="1 2">Xinb3</strain>
        <tissue evidence="1">Complete organism</tissue>
    </source>
</reference>